<dbReference type="EMBL" id="LT607412">
    <property type="protein sequence ID" value="SCE66704.1"/>
    <property type="molecule type" value="Genomic_DNA"/>
</dbReference>
<feature type="signal peptide" evidence="1">
    <location>
        <begin position="1"/>
        <end position="30"/>
    </location>
</feature>
<dbReference type="RefSeq" id="WP_231930714.1">
    <property type="nucleotide sequence ID" value="NZ_LT607412.1"/>
</dbReference>
<evidence type="ECO:0000313" key="2">
    <source>
        <dbReference type="EMBL" id="SCE66704.1"/>
    </source>
</evidence>
<keyword evidence="3" id="KW-1185">Reference proteome</keyword>
<dbReference type="PROSITE" id="PS51257">
    <property type="entry name" value="PROKAR_LIPOPROTEIN"/>
    <property type="match status" value="1"/>
</dbReference>
<reference evidence="3" key="1">
    <citation type="submission" date="2016-06" db="EMBL/GenBank/DDBJ databases">
        <authorList>
            <person name="Varghese N."/>
            <person name="Submissions Spin"/>
        </authorList>
    </citation>
    <scope>NUCLEOTIDE SEQUENCE [LARGE SCALE GENOMIC DNA]</scope>
    <source>
        <strain evidence="3">DSM 44875</strain>
    </source>
</reference>
<gene>
    <name evidence="2" type="ORF">GA0070607_0149</name>
</gene>
<feature type="chain" id="PRO_5008704461" description="Lipoprotein" evidence="1">
    <location>
        <begin position="31"/>
        <end position="160"/>
    </location>
</feature>
<sequence>MDVPRVRLLACLVLPLLAACGVEPSGPVAAAPVTYSCCEALDVDRLYQPGQTMAVHWTVESSDDSGATPPRVELTARLTGPFATAGDLKAATERTQPVPGLVTFAAAPVRPSGTPGERPVSTIMIGLEAKPGYYNLVTSMVGDGNAASGGGSVVRVVPKS</sequence>
<dbReference type="AlphaFoldDB" id="A0A1C4U4X3"/>
<accession>A0A1C4U4X3</accession>
<evidence type="ECO:0000313" key="3">
    <source>
        <dbReference type="Proteomes" id="UP000198243"/>
    </source>
</evidence>
<dbReference type="Proteomes" id="UP000198243">
    <property type="component" value="Chromosome I"/>
</dbReference>
<protein>
    <recommendedName>
        <fullName evidence="4">Lipoprotein</fullName>
    </recommendedName>
</protein>
<organism evidence="2 3">
    <name type="scientific">Micromonospora coriariae</name>
    <dbReference type="NCBI Taxonomy" id="285665"/>
    <lineage>
        <taxon>Bacteria</taxon>
        <taxon>Bacillati</taxon>
        <taxon>Actinomycetota</taxon>
        <taxon>Actinomycetes</taxon>
        <taxon>Micromonosporales</taxon>
        <taxon>Micromonosporaceae</taxon>
        <taxon>Micromonospora</taxon>
    </lineage>
</organism>
<name>A0A1C4U4X3_9ACTN</name>
<evidence type="ECO:0000256" key="1">
    <source>
        <dbReference type="SAM" id="SignalP"/>
    </source>
</evidence>
<proteinExistence type="predicted"/>
<evidence type="ECO:0008006" key="4">
    <source>
        <dbReference type="Google" id="ProtNLM"/>
    </source>
</evidence>
<keyword evidence="1" id="KW-0732">Signal</keyword>